<evidence type="ECO:0000256" key="10">
    <source>
        <dbReference type="ARBA" id="ARBA00022989"/>
    </source>
</evidence>
<evidence type="ECO:0000256" key="7">
    <source>
        <dbReference type="ARBA" id="ARBA00022741"/>
    </source>
</evidence>
<keyword evidence="13" id="KW-0325">Glycoprotein</keyword>
<dbReference type="FunFam" id="3.30.200.20:FF:000043">
    <property type="entry name" value="Wall-associated receptor kinase 2"/>
    <property type="match status" value="1"/>
</dbReference>
<evidence type="ECO:0000256" key="15">
    <source>
        <dbReference type="ARBA" id="ARBA00047951"/>
    </source>
</evidence>
<dbReference type="PANTHER" id="PTHR27005">
    <property type="entry name" value="WALL-ASSOCIATED RECEPTOR KINASE-LIKE 21"/>
    <property type="match status" value="1"/>
</dbReference>
<comment type="catalytic activity">
    <reaction evidence="14">
        <text>L-seryl-[protein] + ATP = O-phospho-L-seryl-[protein] + ADP + H(+)</text>
        <dbReference type="Rhea" id="RHEA:17989"/>
        <dbReference type="Rhea" id="RHEA-COMP:9863"/>
        <dbReference type="Rhea" id="RHEA-COMP:11604"/>
        <dbReference type="ChEBI" id="CHEBI:15378"/>
        <dbReference type="ChEBI" id="CHEBI:29999"/>
        <dbReference type="ChEBI" id="CHEBI:30616"/>
        <dbReference type="ChEBI" id="CHEBI:83421"/>
        <dbReference type="ChEBI" id="CHEBI:456216"/>
    </reaction>
</comment>
<dbReference type="InterPro" id="IPR000719">
    <property type="entry name" value="Prot_kinase_dom"/>
</dbReference>
<name>A0ABD3IN44_EUCGL</name>
<evidence type="ECO:0000256" key="6">
    <source>
        <dbReference type="ARBA" id="ARBA00022729"/>
    </source>
</evidence>
<evidence type="ECO:0000256" key="3">
    <source>
        <dbReference type="ARBA" id="ARBA00022553"/>
    </source>
</evidence>
<organism evidence="17 18">
    <name type="scientific">Eucalyptus globulus</name>
    <name type="common">Tasmanian blue gum</name>
    <dbReference type="NCBI Taxonomy" id="34317"/>
    <lineage>
        <taxon>Eukaryota</taxon>
        <taxon>Viridiplantae</taxon>
        <taxon>Streptophyta</taxon>
        <taxon>Embryophyta</taxon>
        <taxon>Tracheophyta</taxon>
        <taxon>Spermatophyta</taxon>
        <taxon>Magnoliopsida</taxon>
        <taxon>eudicotyledons</taxon>
        <taxon>Gunneridae</taxon>
        <taxon>Pentapetalae</taxon>
        <taxon>rosids</taxon>
        <taxon>malvids</taxon>
        <taxon>Myrtales</taxon>
        <taxon>Myrtaceae</taxon>
        <taxon>Myrtoideae</taxon>
        <taxon>Eucalypteae</taxon>
        <taxon>Eucalyptus</taxon>
    </lineage>
</organism>
<dbReference type="Gene3D" id="2.10.25.10">
    <property type="entry name" value="Laminin"/>
    <property type="match status" value="1"/>
</dbReference>
<dbReference type="Gene3D" id="1.10.510.10">
    <property type="entry name" value="Transferase(Phosphotransferase) domain 1"/>
    <property type="match status" value="1"/>
</dbReference>
<dbReference type="SMART" id="SM00220">
    <property type="entry name" value="S_TKc"/>
    <property type="match status" value="1"/>
</dbReference>
<protein>
    <recommendedName>
        <fullName evidence="16">Protein kinase domain-containing protein</fullName>
    </recommendedName>
</protein>
<dbReference type="InterPro" id="IPR018097">
    <property type="entry name" value="EGF_Ca-bd_CS"/>
</dbReference>
<feature type="domain" description="Protein kinase" evidence="16">
    <location>
        <begin position="479"/>
        <end position="756"/>
    </location>
</feature>
<dbReference type="InterPro" id="IPR008271">
    <property type="entry name" value="Ser/Thr_kinase_AS"/>
</dbReference>
<keyword evidence="7" id="KW-0547">Nucleotide-binding</keyword>
<evidence type="ECO:0000256" key="8">
    <source>
        <dbReference type="ARBA" id="ARBA00022777"/>
    </source>
</evidence>
<dbReference type="EMBL" id="JBJKBG010000011">
    <property type="protein sequence ID" value="KAL3715446.1"/>
    <property type="molecule type" value="Genomic_DNA"/>
</dbReference>
<evidence type="ECO:0000256" key="1">
    <source>
        <dbReference type="ARBA" id="ARBA00004479"/>
    </source>
</evidence>
<dbReference type="GO" id="GO:0005524">
    <property type="term" value="F:ATP binding"/>
    <property type="evidence" value="ECO:0007669"/>
    <property type="project" value="UniProtKB-KW"/>
</dbReference>
<sequence length="805" mass="89827">MIDKLSAKSEKSRTWLLKLLSSTCQTLIFLSSRNHPKQIPGSDRGGNYACRTRKFFPYLRGSAPVTFLHRFRSMHIQTMKIMSNSVFQILFLMVSLTVQASGAAPRLAKPSCAETCGNVTIPFPFGIGPGCFGDDGYEIVCQQNYKTPILKKFGLRVLSISLPTFRPGGDGMIKVSLPVDYLNASCQGITPVSLEGSKFFFSQRWNIFILVGCDTKAAVTSTKSDGTVFTSTITGCRSTCAGTNTNISWYSACSGRDGCCQITLPLNLQNFSVDIKEEGGQRGCKYALLAAKSWFLRSGVTGLYDLRVKDTVPVALQWGIQNDTDYSRELLDKSMRSDAVTWSTSSLPYLECWCQRGYHGNPYLIEGCQDIDECEDSDICPGVGRTCVNMEGSYDCVDVRKKALIGLGAGVGGLVQVLLLSRWLYRVVKKRREIKQKRKYFKTQRGLLLQRHLSSSPEGNVAKSKLFHFKDLEKATDRFNKNRILGQGGQGVVYKGMLTCGKIVAVKKSKLIDKENVEEFINEVIILSQINHRNVVKLMGCCLETDIPLLVYEFIPNGTLYKYLHDPNEDLLASWDTRLRIATEIAGALFYLHSAASIPIYHRDIKSTNILLDEKYHAKVADFGTSKSVSLDQTHVTTLVRGTFGYLDPEYFRTSHFTDKSDVYSFGVVLAELLTGQTPISLLREEEEERSLAAYFVISIEQNCLFDIADARVMEEGKKEEIVAVANLARRCLSSIGRNRPTMREVAIELEGVRRLTSSLSFQQIEKTIEAAKSRDSSFTSGKSFVDIAVTTFSDVQPFAHCESW</sequence>
<keyword evidence="18" id="KW-1185">Reference proteome</keyword>
<proteinExistence type="predicted"/>
<dbReference type="PROSITE" id="PS00108">
    <property type="entry name" value="PROTEIN_KINASE_ST"/>
    <property type="match status" value="1"/>
</dbReference>
<evidence type="ECO:0000256" key="14">
    <source>
        <dbReference type="ARBA" id="ARBA00047558"/>
    </source>
</evidence>
<dbReference type="FunFam" id="1.10.510.10:FF:000084">
    <property type="entry name" value="Wall-associated receptor kinase 2"/>
    <property type="match status" value="1"/>
</dbReference>
<keyword evidence="2" id="KW-0723">Serine/threonine-protein kinase</keyword>
<dbReference type="PROSITE" id="PS01187">
    <property type="entry name" value="EGF_CA"/>
    <property type="match status" value="1"/>
</dbReference>
<dbReference type="CDD" id="cd00054">
    <property type="entry name" value="EGF_CA"/>
    <property type="match status" value="1"/>
</dbReference>
<evidence type="ECO:0000313" key="18">
    <source>
        <dbReference type="Proteomes" id="UP001634007"/>
    </source>
</evidence>
<comment type="caution">
    <text evidence="17">The sequence shown here is derived from an EMBL/GenBank/DDBJ whole genome shotgun (WGS) entry which is preliminary data.</text>
</comment>
<dbReference type="PROSITE" id="PS50011">
    <property type="entry name" value="PROTEIN_KINASE_DOM"/>
    <property type="match status" value="1"/>
</dbReference>
<dbReference type="InterPro" id="IPR011009">
    <property type="entry name" value="Kinase-like_dom_sf"/>
</dbReference>
<keyword evidence="5" id="KW-0812">Transmembrane</keyword>
<keyword evidence="11" id="KW-0472">Membrane</keyword>
<dbReference type="InterPro" id="IPR045274">
    <property type="entry name" value="WAK-like"/>
</dbReference>
<dbReference type="PANTHER" id="PTHR27005:SF280">
    <property type="entry name" value="WALL-ASSOCIATED RECEPTOR KINASE-LIKE 8"/>
    <property type="match status" value="1"/>
</dbReference>
<dbReference type="Gene3D" id="3.30.200.20">
    <property type="entry name" value="Phosphorylase Kinase, domain 1"/>
    <property type="match status" value="1"/>
</dbReference>
<accession>A0ABD3IN44</accession>
<keyword evidence="9" id="KW-0067">ATP-binding</keyword>
<evidence type="ECO:0000256" key="13">
    <source>
        <dbReference type="ARBA" id="ARBA00023180"/>
    </source>
</evidence>
<dbReference type="GO" id="GO:0004674">
    <property type="term" value="F:protein serine/threonine kinase activity"/>
    <property type="evidence" value="ECO:0007669"/>
    <property type="project" value="UniProtKB-KW"/>
</dbReference>
<keyword evidence="10" id="KW-1133">Transmembrane helix</keyword>
<keyword evidence="4" id="KW-0808">Transferase</keyword>
<comment type="subcellular location">
    <subcellularLocation>
        <location evidence="1">Membrane</location>
        <topology evidence="1">Single-pass type I membrane protein</topology>
    </subcellularLocation>
</comment>
<evidence type="ECO:0000256" key="2">
    <source>
        <dbReference type="ARBA" id="ARBA00022527"/>
    </source>
</evidence>
<evidence type="ECO:0000256" key="12">
    <source>
        <dbReference type="ARBA" id="ARBA00023157"/>
    </source>
</evidence>
<dbReference type="SUPFAM" id="SSF56112">
    <property type="entry name" value="Protein kinase-like (PK-like)"/>
    <property type="match status" value="1"/>
</dbReference>
<evidence type="ECO:0000256" key="5">
    <source>
        <dbReference type="ARBA" id="ARBA00022692"/>
    </source>
</evidence>
<keyword evidence="3" id="KW-0597">Phosphoprotein</keyword>
<comment type="catalytic activity">
    <reaction evidence="15">
        <text>L-threonyl-[protein] + ATP = O-phospho-L-threonyl-[protein] + ADP + H(+)</text>
        <dbReference type="Rhea" id="RHEA:46608"/>
        <dbReference type="Rhea" id="RHEA-COMP:11060"/>
        <dbReference type="Rhea" id="RHEA-COMP:11605"/>
        <dbReference type="ChEBI" id="CHEBI:15378"/>
        <dbReference type="ChEBI" id="CHEBI:30013"/>
        <dbReference type="ChEBI" id="CHEBI:30616"/>
        <dbReference type="ChEBI" id="CHEBI:61977"/>
        <dbReference type="ChEBI" id="CHEBI:456216"/>
    </reaction>
</comment>
<gene>
    <name evidence="17" type="ORF">ACJRO7_007218</name>
</gene>
<evidence type="ECO:0000313" key="17">
    <source>
        <dbReference type="EMBL" id="KAL3715446.1"/>
    </source>
</evidence>
<evidence type="ECO:0000256" key="11">
    <source>
        <dbReference type="ARBA" id="ARBA00023136"/>
    </source>
</evidence>
<dbReference type="Pfam" id="PF00069">
    <property type="entry name" value="Pkinase"/>
    <property type="match status" value="1"/>
</dbReference>
<evidence type="ECO:0000256" key="9">
    <source>
        <dbReference type="ARBA" id="ARBA00022840"/>
    </source>
</evidence>
<keyword evidence="8" id="KW-0418">Kinase</keyword>
<dbReference type="InterPro" id="IPR025287">
    <property type="entry name" value="WAK_GUB"/>
</dbReference>
<keyword evidence="6" id="KW-0732">Signal</keyword>
<reference evidence="17 18" key="1">
    <citation type="submission" date="2024-11" db="EMBL/GenBank/DDBJ databases">
        <title>Chromosome-level genome assembly of Eucalyptus globulus Labill. provides insights into its genome evolution.</title>
        <authorList>
            <person name="Li X."/>
        </authorList>
    </citation>
    <scope>NUCLEOTIDE SEQUENCE [LARGE SCALE GENOMIC DNA]</scope>
    <source>
        <strain evidence="17">CL2024</strain>
        <tissue evidence="17">Fresh tender leaves</tissue>
    </source>
</reference>
<keyword evidence="12" id="KW-1015">Disulfide bond</keyword>
<dbReference type="GO" id="GO:0016020">
    <property type="term" value="C:membrane"/>
    <property type="evidence" value="ECO:0007669"/>
    <property type="project" value="UniProtKB-SubCell"/>
</dbReference>
<dbReference type="Proteomes" id="UP001634007">
    <property type="component" value="Unassembled WGS sequence"/>
</dbReference>
<dbReference type="AlphaFoldDB" id="A0ABD3IN44"/>
<evidence type="ECO:0000256" key="4">
    <source>
        <dbReference type="ARBA" id="ARBA00022679"/>
    </source>
</evidence>
<evidence type="ECO:0000259" key="16">
    <source>
        <dbReference type="PROSITE" id="PS50011"/>
    </source>
</evidence>
<dbReference type="Pfam" id="PF13947">
    <property type="entry name" value="GUB_WAK_bind"/>
    <property type="match status" value="1"/>
</dbReference>